<dbReference type="OrthoDB" id="10507959at2759"/>
<sequence length="189" mass="21818">MSIMSKNQPVNLCTFSKPSRRDRAHVSRKTLLQPFEWKRDAHQASEWHHSTGQEVRQYIRAEDWCMLNIAFYGEPLTKKRERSIESEHGNIQRKRTRSNAVRQAKSFDTSPPGKNLEGQEKPMRLRPGLPRKVETMQQTRRSKASVDSPVDSSAIDDRWEDVVGTYSSSKNIREKAVHAAPMDSKSRGR</sequence>
<reference evidence="2 3" key="1">
    <citation type="submission" date="2015-07" db="EMBL/GenBank/DDBJ databases">
        <title>Emmonsia species relationships and genome sequence.</title>
        <authorList>
            <consortium name="The Broad Institute Genomics Platform"/>
            <person name="Cuomo C.A."/>
            <person name="Munoz J.F."/>
            <person name="Imamovic A."/>
            <person name="Priest M.E."/>
            <person name="Young S."/>
            <person name="Clay O.K."/>
            <person name="McEwen J.G."/>
        </authorList>
    </citation>
    <scope>NUCLEOTIDE SEQUENCE [LARGE SCALE GENOMIC DNA]</scope>
    <source>
        <strain evidence="2 3">UAMH 9510</strain>
    </source>
</reference>
<dbReference type="AlphaFoldDB" id="A0A1J9P7T5"/>
<evidence type="ECO:0000256" key="1">
    <source>
        <dbReference type="SAM" id="MobiDB-lite"/>
    </source>
</evidence>
<feature type="region of interest" description="Disordered" evidence="1">
    <location>
        <begin position="80"/>
        <end position="189"/>
    </location>
</feature>
<gene>
    <name evidence="2" type="ORF">AJ78_07363</name>
</gene>
<organism evidence="2 3">
    <name type="scientific">Emergomyces pasteurianus Ep9510</name>
    <dbReference type="NCBI Taxonomy" id="1447872"/>
    <lineage>
        <taxon>Eukaryota</taxon>
        <taxon>Fungi</taxon>
        <taxon>Dikarya</taxon>
        <taxon>Ascomycota</taxon>
        <taxon>Pezizomycotina</taxon>
        <taxon>Eurotiomycetes</taxon>
        <taxon>Eurotiomycetidae</taxon>
        <taxon>Onygenales</taxon>
        <taxon>Ajellomycetaceae</taxon>
        <taxon>Emergomyces</taxon>
    </lineage>
</organism>
<dbReference type="VEuPathDB" id="FungiDB:AJ78_07363"/>
<proteinExistence type="predicted"/>
<protein>
    <submittedName>
        <fullName evidence="2">Uncharacterized protein</fullName>
    </submittedName>
</protein>
<feature type="compositionally biased region" description="Polar residues" evidence="1">
    <location>
        <begin position="98"/>
        <end position="109"/>
    </location>
</feature>
<evidence type="ECO:0000313" key="2">
    <source>
        <dbReference type="EMBL" id="OJD11962.1"/>
    </source>
</evidence>
<keyword evidence="3" id="KW-1185">Reference proteome</keyword>
<evidence type="ECO:0000313" key="3">
    <source>
        <dbReference type="Proteomes" id="UP000182235"/>
    </source>
</evidence>
<accession>A0A1J9P7T5</accession>
<dbReference type="Proteomes" id="UP000182235">
    <property type="component" value="Unassembled WGS sequence"/>
</dbReference>
<dbReference type="EMBL" id="LGRN01000465">
    <property type="protein sequence ID" value="OJD11962.1"/>
    <property type="molecule type" value="Genomic_DNA"/>
</dbReference>
<name>A0A1J9P7T5_9EURO</name>
<comment type="caution">
    <text evidence="2">The sequence shown here is derived from an EMBL/GenBank/DDBJ whole genome shotgun (WGS) entry which is preliminary data.</text>
</comment>
<feature type="compositionally biased region" description="Basic and acidic residues" evidence="1">
    <location>
        <begin position="80"/>
        <end position="90"/>
    </location>
</feature>